<name>A0A0V1ATI6_TRISP</name>
<dbReference type="AlphaFoldDB" id="A0A0V1ATI6"/>
<organism evidence="2 3">
    <name type="scientific">Trichinella spiralis</name>
    <name type="common">Trichina worm</name>
    <dbReference type="NCBI Taxonomy" id="6334"/>
    <lineage>
        <taxon>Eukaryota</taxon>
        <taxon>Metazoa</taxon>
        <taxon>Ecdysozoa</taxon>
        <taxon>Nematoda</taxon>
        <taxon>Enoplea</taxon>
        <taxon>Dorylaimia</taxon>
        <taxon>Trichinellida</taxon>
        <taxon>Trichinellidae</taxon>
        <taxon>Trichinella</taxon>
    </lineage>
</organism>
<feature type="region of interest" description="Disordered" evidence="1">
    <location>
        <begin position="25"/>
        <end position="46"/>
    </location>
</feature>
<comment type="caution">
    <text evidence="2">The sequence shown here is derived from an EMBL/GenBank/DDBJ whole genome shotgun (WGS) entry which is preliminary data.</text>
</comment>
<keyword evidence="3" id="KW-1185">Reference proteome</keyword>
<evidence type="ECO:0000256" key="1">
    <source>
        <dbReference type="SAM" id="MobiDB-lite"/>
    </source>
</evidence>
<dbReference type="InParanoid" id="A0A0V1ATI6"/>
<dbReference type="OrthoDB" id="10428425at2759"/>
<accession>A0A0V1ATI6</accession>
<evidence type="ECO:0000313" key="3">
    <source>
        <dbReference type="Proteomes" id="UP000054776"/>
    </source>
</evidence>
<proteinExistence type="predicted"/>
<protein>
    <submittedName>
        <fullName evidence="2">Uncharacterized protein</fullName>
    </submittedName>
</protein>
<sequence length="46" mass="5112">MSCNQAMKNTIGRLALKTIVALQSMADSENNEDNADSGMYYENDRP</sequence>
<evidence type="ECO:0000313" key="2">
    <source>
        <dbReference type="EMBL" id="KRY28111.1"/>
    </source>
</evidence>
<dbReference type="EMBL" id="JYDH01000219">
    <property type="protein sequence ID" value="KRY28111.1"/>
    <property type="molecule type" value="Genomic_DNA"/>
</dbReference>
<reference evidence="2 3" key="1">
    <citation type="submission" date="2015-01" db="EMBL/GenBank/DDBJ databases">
        <title>Evolution of Trichinella species and genotypes.</title>
        <authorList>
            <person name="Korhonen P.K."/>
            <person name="Edoardo P."/>
            <person name="Giuseppe L.R."/>
            <person name="Gasser R.B."/>
        </authorList>
    </citation>
    <scope>NUCLEOTIDE SEQUENCE [LARGE SCALE GENOMIC DNA]</scope>
    <source>
        <strain evidence="2">ISS3</strain>
    </source>
</reference>
<gene>
    <name evidence="2" type="ORF">T01_5696</name>
</gene>
<dbReference type="Proteomes" id="UP000054776">
    <property type="component" value="Unassembled WGS sequence"/>
</dbReference>